<proteinExistence type="predicted"/>
<reference evidence="1" key="1">
    <citation type="journal article" date="2022" name="bioRxiv">
        <title>Sequencing and chromosome-scale assembly of the giantPleurodeles waltlgenome.</title>
        <authorList>
            <person name="Brown T."/>
            <person name="Elewa A."/>
            <person name="Iarovenko S."/>
            <person name="Subramanian E."/>
            <person name="Araus A.J."/>
            <person name="Petzold A."/>
            <person name="Susuki M."/>
            <person name="Suzuki K.-i.T."/>
            <person name="Hayashi T."/>
            <person name="Toyoda A."/>
            <person name="Oliveira C."/>
            <person name="Osipova E."/>
            <person name="Leigh N.D."/>
            <person name="Simon A."/>
            <person name="Yun M.H."/>
        </authorList>
    </citation>
    <scope>NUCLEOTIDE SEQUENCE</scope>
    <source>
        <strain evidence="1">20211129_DDA</strain>
        <tissue evidence="1">Liver</tissue>
    </source>
</reference>
<sequence length="167" mass="17881">MIGRQAGMGASVQENTKPSVPHCTRRLVVVFQHLAPPRGSRGAAGARLAARAPGRWQMVADAGLTRASQKLRRSDGPPAVAVAGDAGSIAGWELRGSSVRGLVWGSRLRERGKRSWQLSTPRSTKCQRLPTSSTQQHCLARHGSAAPPCLALRLCVGQTYEMPQEIP</sequence>
<name>A0AAV7N332_PLEWA</name>
<dbReference type="AlphaFoldDB" id="A0AAV7N332"/>
<gene>
    <name evidence="1" type="ORF">NDU88_007004</name>
</gene>
<dbReference type="Proteomes" id="UP001066276">
    <property type="component" value="Chromosome 9"/>
</dbReference>
<accession>A0AAV7N332</accession>
<dbReference type="EMBL" id="JANPWB010000013">
    <property type="protein sequence ID" value="KAJ1109644.1"/>
    <property type="molecule type" value="Genomic_DNA"/>
</dbReference>
<evidence type="ECO:0000313" key="1">
    <source>
        <dbReference type="EMBL" id="KAJ1109644.1"/>
    </source>
</evidence>
<protein>
    <submittedName>
        <fullName evidence="1">Uncharacterized protein</fullName>
    </submittedName>
</protein>
<comment type="caution">
    <text evidence="1">The sequence shown here is derived from an EMBL/GenBank/DDBJ whole genome shotgun (WGS) entry which is preliminary data.</text>
</comment>
<keyword evidence="2" id="KW-1185">Reference proteome</keyword>
<evidence type="ECO:0000313" key="2">
    <source>
        <dbReference type="Proteomes" id="UP001066276"/>
    </source>
</evidence>
<organism evidence="1 2">
    <name type="scientific">Pleurodeles waltl</name>
    <name type="common">Iberian ribbed newt</name>
    <dbReference type="NCBI Taxonomy" id="8319"/>
    <lineage>
        <taxon>Eukaryota</taxon>
        <taxon>Metazoa</taxon>
        <taxon>Chordata</taxon>
        <taxon>Craniata</taxon>
        <taxon>Vertebrata</taxon>
        <taxon>Euteleostomi</taxon>
        <taxon>Amphibia</taxon>
        <taxon>Batrachia</taxon>
        <taxon>Caudata</taxon>
        <taxon>Salamandroidea</taxon>
        <taxon>Salamandridae</taxon>
        <taxon>Pleurodelinae</taxon>
        <taxon>Pleurodeles</taxon>
    </lineage>
</organism>